<sequence length="130" mass="13884">MSVRDGIRMSCFQTLGRRPSGERLVGEVIDLARMGTMIGPLASAVIRDLLAGVSVATRALEPILAGGDELLRILCPFEAFSCNPKCRKCTLALLIAPSQPPRQIRPGAGPGKRLRNGVTGPADTLYEDPE</sequence>
<evidence type="ECO:0000256" key="1">
    <source>
        <dbReference type="SAM" id="MobiDB-lite"/>
    </source>
</evidence>
<dbReference type="EMBL" id="JAQOWY010000667">
    <property type="protein sequence ID" value="KAK1839480.1"/>
    <property type="molecule type" value="Genomic_DNA"/>
</dbReference>
<protein>
    <submittedName>
        <fullName evidence="2">Uncharacterized protein</fullName>
    </submittedName>
</protein>
<dbReference type="AlphaFoldDB" id="A0AAD9A1J7"/>
<dbReference type="Proteomes" id="UP001243330">
    <property type="component" value="Unassembled WGS sequence"/>
</dbReference>
<feature type="region of interest" description="Disordered" evidence="1">
    <location>
        <begin position="100"/>
        <end position="130"/>
    </location>
</feature>
<name>A0AAD9A1J7_9PEZI</name>
<evidence type="ECO:0000313" key="2">
    <source>
        <dbReference type="EMBL" id="KAK1839480.1"/>
    </source>
</evidence>
<organism evidence="2 3">
    <name type="scientific">Colletotrichum chrysophilum</name>
    <dbReference type="NCBI Taxonomy" id="1836956"/>
    <lineage>
        <taxon>Eukaryota</taxon>
        <taxon>Fungi</taxon>
        <taxon>Dikarya</taxon>
        <taxon>Ascomycota</taxon>
        <taxon>Pezizomycotina</taxon>
        <taxon>Sordariomycetes</taxon>
        <taxon>Hypocreomycetidae</taxon>
        <taxon>Glomerellales</taxon>
        <taxon>Glomerellaceae</taxon>
        <taxon>Colletotrichum</taxon>
        <taxon>Colletotrichum gloeosporioides species complex</taxon>
    </lineage>
</organism>
<keyword evidence="3" id="KW-1185">Reference proteome</keyword>
<evidence type="ECO:0000313" key="3">
    <source>
        <dbReference type="Proteomes" id="UP001243330"/>
    </source>
</evidence>
<accession>A0AAD9A1J7</accession>
<proteinExistence type="predicted"/>
<comment type="caution">
    <text evidence="2">The sequence shown here is derived from an EMBL/GenBank/DDBJ whole genome shotgun (WGS) entry which is preliminary data.</text>
</comment>
<gene>
    <name evidence="2" type="ORF">CCHR01_17897</name>
</gene>
<reference evidence="2" key="1">
    <citation type="submission" date="2023-01" db="EMBL/GenBank/DDBJ databases">
        <title>Colletotrichum chrysophilum M932 genome sequence.</title>
        <authorList>
            <person name="Baroncelli R."/>
        </authorList>
    </citation>
    <scope>NUCLEOTIDE SEQUENCE</scope>
    <source>
        <strain evidence="2">M932</strain>
    </source>
</reference>